<evidence type="ECO:0008006" key="3">
    <source>
        <dbReference type="Google" id="ProtNLM"/>
    </source>
</evidence>
<accession>A0A5C5ZJW6</accession>
<comment type="caution">
    <text evidence="1">The sequence shown here is derived from an EMBL/GenBank/DDBJ whole genome shotgun (WGS) entry which is preliminary data.</text>
</comment>
<dbReference type="AlphaFoldDB" id="A0A5C5ZJW6"/>
<dbReference type="EMBL" id="SJPQ01000003">
    <property type="protein sequence ID" value="TWT87679.1"/>
    <property type="molecule type" value="Genomic_DNA"/>
</dbReference>
<dbReference type="OrthoDB" id="9778801at2"/>
<protein>
    <recommendedName>
        <fullName evidence="3">DUF1365 domain-containing protein</fullName>
    </recommendedName>
</protein>
<dbReference type="Pfam" id="PF07103">
    <property type="entry name" value="DUF1365"/>
    <property type="match status" value="1"/>
</dbReference>
<dbReference type="PANTHER" id="PTHR33973:SF4">
    <property type="entry name" value="OS07G0153300 PROTEIN"/>
    <property type="match status" value="1"/>
</dbReference>
<proteinExistence type="predicted"/>
<dbReference type="PANTHER" id="PTHR33973">
    <property type="entry name" value="OS07G0153300 PROTEIN"/>
    <property type="match status" value="1"/>
</dbReference>
<gene>
    <name evidence="1" type="ORF">Mal64_32210</name>
</gene>
<keyword evidence="2" id="KW-1185">Reference proteome</keyword>
<sequence length="266" mass="30939">MHSRLYEGAVAHRRRRPVSHRFRGSLVMAYLDLDEIDRLVGPGRLLPTRRIAPWSYARKDRLFSPDKPLVDEARDLIERHSGERPCGPIRLLTQMRSWGYYFSPLNLYYAFDAAGERVSQVLAEVNNTPWGERHVYVLSDNNRTSSDSLRFAHPKSFHVSPFMGMDAEYRWRLNEPGEKLLVTLGHEREDGLLFDATLVLHERPLTRASLRRAAIRYPWLTAQVVTLIYYQALRLWQKRCPYYPHPRNLDPAPAKARQPLAADPNP</sequence>
<dbReference type="InterPro" id="IPR010775">
    <property type="entry name" value="DUF1365"/>
</dbReference>
<dbReference type="Proteomes" id="UP000315440">
    <property type="component" value="Unassembled WGS sequence"/>
</dbReference>
<name>A0A5C5ZJW6_9BACT</name>
<evidence type="ECO:0000313" key="2">
    <source>
        <dbReference type="Proteomes" id="UP000315440"/>
    </source>
</evidence>
<evidence type="ECO:0000313" key="1">
    <source>
        <dbReference type="EMBL" id="TWT87679.1"/>
    </source>
</evidence>
<reference evidence="1 2" key="1">
    <citation type="submission" date="2019-02" db="EMBL/GenBank/DDBJ databases">
        <title>Deep-cultivation of Planctomycetes and their phenomic and genomic characterization uncovers novel biology.</title>
        <authorList>
            <person name="Wiegand S."/>
            <person name="Jogler M."/>
            <person name="Boedeker C."/>
            <person name="Pinto D."/>
            <person name="Vollmers J."/>
            <person name="Rivas-Marin E."/>
            <person name="Kohn T."/>
            <person name="Peeters S.H."/>
            <person name="Heuer A."/>
            <person name="Rast P."/>
            <person name="Oberbeckmann S."/>
            <person name="Bunk B."/>
            <person name="Jeske O."/>
            <person name="Meyerdierks A."/>
            <person name="Storesund J.E."/>
            <person name="Kallscheuer N."/>
            <person name="Luecker S."/>
            <person name="Lage O.M."/>
            <person name="Pohl T."/>
            <person name="Merkel B.J."/>
            <person name="Hornburger P."/>
            <person name="Mueller R.-W."/>
            <person name="Bruemmer F."/>
            <person name="Labrenz M."/>
            <person name="Spormann A.M."/>
            <person name="Op Den Camp H."/>
            <person name="Overmann J."/>
            <person name="Amann R."/>
            <person name="Jetten M.S.M."/>
            <person name="Mascher T."/>
            <person name="Medema M.H."/>
            <person name="Devos D.P."/>
            <person name="Kaster A.-K."/>
            <person name="Ovreas L."/>
            <person name="Rohde M."/>
            <person name="Galperin M.Y."/>
            <person name="Jogler C."/>
        </authorList>
    </citation>
    <scope>NUCLEOTIDE SEQUENCE [LARGE SCALE GENOMIC DNA]</scope>
    <source>
        <strain evidence="1 2">Mal64</strain>
    </source>
</reference>
<organism evidence="1 2">
    <name type="scientific">Pseudobythopirellula maris</name>
    <dbReference type="NCBI Taxonomy" id="2527991"/>
    <lineage>
        <taxon>Bacteria</taxon>
        <taxon>Pseudomonadati</taxon>
        <taxon>Planctomycetota</taxon>
        <taxon>Planctomycetia</taxon>
        <taxon>Pirellulales</taxon>
        <taxon>Lacipirellulaceae</taxon>
        <taxon>Pseudobythopirellula</taxon>
    </lineage>
</organism>
<dbReference type="RefSeq" id="WP_146402030.1">
    <property type="nucleotide sequence ID" value="NZ_SJPQ01000003.1"/>
</dbReference>